<dbReference type="Pfam" id="PF11855">
    <property type="entry name" value="DUF3375"/>
    <property type="match status" value="1"/>
</dbReference>
<proteinExistence type="predicted"/>
<evidence type="ECO:0000313" key="1">
    <source>
        <dbReference type="EMBL" id="BBO80360.1"/>
    </source>
</evidence>
<dbReference type="AlphaFoldDB" id="A0A5K7ZNU6"/>
<name>A0A5K7ZNU6_9BACT</name>
<dbReference type="KEGG" id="dov:DSCO28_09260"/>
<protein>
    <recommendedName>
        <fullName evidence="3">DUF3375 domain-containing protein</fullName>
    </recommendedName>
</protein>
<evidence type="ECO:0008006" key="3">
    <source>
        <dbReference type="Google" id="ProtNLM"/>
    </source>
</evidence>
<dbReference type="RefSeq" id="WP_173179068.1">
    <property type="nucleotide sequence ID" value="NZ_AP021876.1"/>
</dbReference>
<sequence>MEYEYIVGLKKHPAWRLLNADSAPLIISFFHRVFTRENRRTVPSEEMTARLEDTLFHLRRVLGESAYPRPAKAYLDEWSSGEAGYLRKFYPARGEEEVYDLTPASEKVIAWLSTFAPTQFVGTESRLLTIFRLLREMVKEAMVDPEAEIRRLEAEKSRIETELADLKAGHFAPSDRTRIRERFLEARETAHRLLFDFRQIEENFRHLDRQTREKIAVSDASKGQLLDDIFGEQDAINGSDQGKSFRAFWQYIMSPASQEELETLLTQVLALPEIEDLDEGDRLGRIRFQLIDAGERVNQTCAQLVEQLRKYLDDQAWLENRRIMEIIRKIEKKAVQVRETVPPESDFAHLTHVKPDIGLPMARGLFQPSARITVDDRVEMGSGHVETDILYRQQVVDEKILRQRIRSMLKGHSQTTLARICEQYPVEKGMSEILAYLHLACKDDNAMVNSDVSVPIFYRDQNGRKLKAIMPEVIFVR</sequence>
<organism evidence="1 2">
    <name type="scientific">Desulfosarcina ovata subsp. sediminis</name>
    <dbReference type="NCBI Taxonomy" id="885957"/>
    <lineage>
        <taxon>Bacteria</taxon>
        <taxon>Pseudomonadati</taxon>
        <taxon>Thermodesulfobacteriota</taxon>
        <taxon>Desulfobacteria</taxon>
        <taxon>Desulfobacterales</taxon>
        <taxon>Desulfosarcinaceae</taxon>
        <taxon>Desulfosarcina</taxon>
    </lineage>
</organism>
<dbReference type="EMBL" id="AP021876">
    <property type="protein sequence ID" value="BBO80360.1"/>
    <property type="molecule type" value="Genomic_DNA"/>
</dbReference>
<dbReference type="InterPro" id="IPR021804">
    <property type="entry name" value="DUF3375"/>
</dbReference>
<gene>
    <name evidence="1" type="ORF">DSCO28_09260</name>
</gene>
<dbReference type="Proteomes" id="UP000425960">
    <property type="component" value="Chromosome"/>
</dbReference>
<accession>A0A5K7ZNU6</accession>
<reference evidence="1 2" key="1">
    <citation type="submission" date="2019-11" db="EMBL/GenBank/DDBJ databases">
        <title>Comparative genomics of hydrocarbon-degrading Desulfosarcina strains.</title>
        <authorList>
            <person name="Watanabe M."/>
            <person name="Kojima H."/>
            <person name="Fukui M."/>
        </authorList>
    </citation>
    <scope>NUCLEOTIDE SEQUENCE [LARGE SCALE GENOMIC DNA]</scope>
    <source>
        <strain evidence="1 2">28bB2T</strain>
    </source>
</reference>
<evidence type="ECO:0000313" key="2">
    <source>
        <dbReference type="Proteomes" id="UP000425960"/>
    </source>
</evidence>